<keyword evidence="1" id="KW-0732">Signal</keyword>
<dbReference type="RefSeq" id="WP_017052092.1">
    <property type="nucleotide sequence ID" value="NZ_AJYW02000149.1"/>
</dbReference>
<feature type="chain" id="PRO_5009173311" evidence="1">
    <location>
        <begin position="21"/>
        <end position="479"/>
    </location>
</feature>
<keyword evidence="3" id="KW-1185">Reference proteome</keyword>
<protein>
    <submittedName>
        <fullName evidence="2">Chromosome partitioning protein ParA</fullName>
    </submittedName>
</protein>
<dbReference type="AlphaFoldDB" id="A0A1E5CXM0"/>
<comment type="caution">
    <text evidence="2">The sequence shown here is derived from an EMBL/GenBank/DDBJ whole genome shotgun (WGS) entry which is preliminary data.</text>
</comment>
<evidence type="ECO:0000313" key="3">
    <source>
        <dbReference type="Proteomes" id="UP000094165"/>
    </source>
</evidence>
<dbReference type="EMBL" id="AJYW02000149">
    <property type="protein sequence ID" value="OEE75545.1"/>
    <property type="molecule type" value="Genomic_DNA"/>
</dbReference>
<evidence type="ECO:0000256" key="1">
    <source>
        <dbReference type="SAM" id="SignalP"/>
    </source>
</evidence>
<organism evidence="2 3">
    <name type="scientific">Vibrio genomosp. F6 str. FF-238</name>
    <dbReference type="NCBI Taxonomy" id="1191298"/>
    <lineage>
        <taxon>Bacteria</taxon>
        <taxon>Pseudomonadati</taxon>
        <taxon>Pseudomonadota</taxon>
        <taxon>Gammaproteobacteria</taxon>
        <taxon>Vibrionales</taxon>
        <taxon>Vibrionaceae</taxon>
        <taxon>Vibrio</taxon>
    </lineage>
</organism>
<name>A0A1E5CXM0_9VIBR</name>
<gene>
    <name evidence="2" type="ORF">A130_05480</name>
</gene>
<feature type="signal peptide" evidence="1">
    <location>
        <begin position="1"/>
        <end position="20"/>
    </location>
</feature>
<sequence>MKSMALLGACITLFSGITHAQSTPSTGYFIDAPVSGLYYQTSSGLSGVTNKGKYQYNPNDVVSFFLGSDESSYLLTTLSSQKIITPSLATTQPSRSINITRLLLSLDSTPLNQEEIVLASRLLSDPNFQQKLKNIDLSFLNSSSQDLGIPLVSVKTAVEHLNQSQEYIQKNFTSDDVIYQPLNTRLSNIIIKKKDWSGKLCAYDLRYRKHPKYTPPFGSMSYQITNDSMIQYPSVGDYFNGCYLDLNKQYKEIVIEPIGNFAQQQGLVGCAQDGCTRNDLNGFSIENYSDEGKWKYRTVALSFDPSTQLLMEKVQGLGPTEKIQHNNQTEMLWFTYPEIKGNNISYQGIWQKTQYLSDNTTQQCLLIKQRQIFLTEKENTDCPTDISQYSIDVTDQYPDMWWLESSQGSATLAQMNILVRWYNKDSQPQYTTWEYLPAGESWDQGVLYRYRQEKRIQQDGSEQLETFKISEFKKIAGAA</sequence>
<evidence type="ECO:0000313" key="2">
    <source>
        <dbReference type="EMBL" id="OEE75545.1"/>
    </source>
</evidence>
<accession>A0A1E5CXM0</accession>
<reference evidence="2 3" key="1">
    <citation type="journal article" date="2012" name="Science">
        <title>Ecological populations of bacteria act as socially cohesive units of antibiotic production and resistance.</title>
        <authorList>
            <person name="Cordero O.X."/>
            <person name="Wildschutte H."/>
            <person name="Kirkup B."/>
            <person name="Proehl S."/>
            <person name="Ngo L."/>
            <person name="Hussain F."/>
            <person name="Le Roux F."/>
            <person name="Mincer T."/>
            <person name="Polz M.F."/>
        </authorList>
    </citation>
    <scope>NUCLEOTIDE SEQUENCE [LARGE SCALE GENOMIC DNA]</scope>
    <source>
        <strain evidence="2 3">FF-238</strain>
    </source>
</reference>
<proteinExistence type="predicted"/>
<dbReference type="Proteomes" id="UP000094165">
    <property type="component" value="Unassembled WGS sequence"/>
</dbReference>